<evidence type="ECO:0000256" key="13">
    <source>
        <dbReference type="SAM" id="Phobius"/>
    </source>
</evidence>
<evidence type="ECO:0000259" key="14">
    <source>
        <dbReference type="PROSITE" id="PS50846"/>
    </source>
</evidence>
<dbReference type="SUPFAM" id="SSF81653">
    <property type="entry name" value="Calcium ATPase, transduction domain A"/>
    <property type="match status" value="1"/>
</dbReference>
<dbReference type="Pfam" id="PF00403">
    <property type="entry name" value="HMA"/>
    <property type="match status" value="1"/>
</dbReference>
<dbReference type="InterPro" id="IPR018303">
    <property type="entry name" value="ATPase_P-typ_P_site"/>
</dbReference>
<dbReference type="GO" id="GO:0016887">
    <property type="term" value="F:ATP hydrolysis activity"/>
    <property type="evidence" value="ECO:0007669"/>
    <property type="project" value="InterPro"/>
</dbReference>
<feature type="transmembrane region" description="Helical" evidence="13">
    <location>
        <begin position="448"/>
        <end position="472"/>
    </location>
</feature>
<dbReference type="GO" id="GO:0055070">
    <property type="term" value="P:copper ion homeostasis"/>
    <property type="evidence" value="ECO:0007669"/>
    <property type="project" value="TreeGrafter"/>
</dbReference>
<keyword evidence="11" id="KW-0406">Ion transport</keyword>
<dbReference type="InterPro" id="IPR036412">
    <property type="entry name" value="HAD-like_sf"/>
</dbReference>
<feature type="transmembrane region" description="Helical" evidence="13">
    <location>
        <begin position="180"/>
        <end position="200"/>
    </location>
</feature>
<dbReference type="AlphaFoldDB" id="A0A1M3KY42"/>
<dbReference type="InterPro" id="IPR006121">
    <property type="entry name" value="HMA_dom"/>
</dbReference>
<dbReference type="Gene3D" id="3.30.70.100">
    <property type="match status" value="1"/>
</dbReference>
<organism evidence="15 16">
    <name type="scientific">Candidatus Kapaibacterium thiocyanatum</name>
    <dbReference type="NCBI Taxonomy" id="1895771"/>
    <lineage>
        <taxon>Bacteria</taxon>
        <taxon>Pseudomonadati</taxon>
        <taxon>Candidatus Kapaibacteriota</taxon>
        <taxon>Candidatus Kapaibacteriia</taxon>
        <taxon>Candidatus Kapaibacteriales</taxon>
        <taxon>Candidatus Kapaibacteriaceae</taxon>
        <taxon>Candidatus Kapaibacterium</taxon>
    </lineage>
</organism>
<protein>
    <recommendedName>
        <fullName evidence="14">HMA domain-containing protein</fullName>
    </recommendedName>
</protein>
<evidence type="ECO:0000256" key="4">
    <source>
        <dbReference type="ARBA" id="ARBA00022475"/>
    </source>
</evidence>
<dbReference type="InterPro" id="IPR036163">
    <property type="entry name" value="HMA_dom_sf"/>
</dbReference>
<dbReference type="GO" id="GO:0005524">
    <property type="term" value="F:ATP binding"/>
    <property type="evidence" value="ECO:0007669"/>
    <property type="project" value="InterPro"/>
</dbReference>
<dbReference type="GO" id="GO:0005886">
    <property type="term" value="C:plasma membrane"/>
    <property type="evidence" value="ECO:0007669"/>
    <property type="project" value="UniProtKB-SubCell"/>
</dbReference>
<dbReference type="InterPro" id="IPR008250">
    <property type="entry name" value="ATPase_P-typ_transduc_dom_A_sf"/>
</dbReference>
<dbReference type="InterPro" id="IPR001757">
    <property type="entry name" value="P_typ_ATPase"/>
</dbReference>
<dbReference type="GO" id="GO:0043682">
    <property type="term" value="F:P-type divalent copper transporter activity"/>
    <property type="evidence" value="ECO:0007669"/>
    <property type="project" value="TreeGrafter"/>
</dbReference>
<keyword evidence="7" id="KW-0479">Metal-binding</keyword>
<dbReference type="Gene3D" id="2.70.150.10">
    <property type="entry name" value="Calcium-transporting ATPase, cytoplasmic transduction domain A"/>
    <property type="match status" value="1"/>
</dbReference>
<keyword evidence="6 13" id="KW-0812">Transmembrane</keyword>
<feature type="transmembrane region" description="Helical" evidence="13">
    <location>
        <begin position="272"/>
        <end position="290"/>
    </location>
</feature>
<evidence type="ECO:0000256" key="12">
    <source>
        <dbReference type="ARBA" id="ARBA00023136"/>
    </source>
</evidence>
<feature type="transmembrane region" description="Helical" evidence="13">
    <location>
        <begin position="422"/>
        <end position="442"/>
    </location>
</feature>
<keyword evidence="5" id="KW-0597">Phosphoprotein</keyword>
<keyword evidence="4" id="KW-1003">Cell membrane</keyword>
<dbReference type="SUPFAM" id="SSF56784">
    <property type="entry name" value="HAD-like"/>
    <property type="match status" value="1"/>
</dbReference>
<dbReference type="EMBL" id="MKVH01000024">
    <property type="protein sequence ID" value="OJX57295.1"/>
    <property type="molecule type" value="Genomic_DNA"/>
</dbReference>
<sequence>MPLRPIPGSDRTTTCAHCGDPCSTEILDGDEAFCCAGCRSVYALLRDHDLCTYYDLGSNPGISMKKGAARTDMEALDDPAISRTFVEYSDLRFVRVRFTIPAMHCASCVWLLERLSSFDAGIVHTETDVLRKTVRVDFDPAVTTLRSVAELLSSLGYEPLVKPVATATDGRERRAIYQRLGVAGFATGNVMLFGIARYLAGDGLSSSLTTMFSIFAVLLSIPVLVYSAAPWLRSAWAAIGRRTLNLDVPVAIGILVLFFRSVADIVTGHGEGFLDSFNGLVFLLLVGRLFQQKAFDAVSFDRTYRSFFPLSVRVERNGNTPAVPVDDVVVGDVMVVRNGETIPCDGTVLSPVGYLDYGFVTGESLPIECTSGAAVFAGGKVVGTAIRIAATNVVSHGYLASLWERATPRIRTSSLLTLSDTFGRWFTVVAMLLAAGGAIAQMPDVHMAVNVLTAVLIIACPCALTLATPVTLGTAMGRLGERGIYLRSVGVLLDLDRCSTIVFDKTGTLTKSLHGLSYDGRSLADHEWMAVRSVAAQSMHPVSRSLAQVWPVDETICATAHEVAGRGMTGRAYGHDVVIGSSTLVEEMCPEGRVTDTTDGAAHIAVDGSYAGSIRLRSELREGISEMMGRLRERHSVRLLSGDGLRDRAMLLSMFDDDEMSFGRQPADKVGHIDALRASGHTVLMIGDGLNDAAAMSAADAAIAVTDDTATLVPACDVIMNASALGELPALLRYARRMKNLIIATFCVSVVYNAVGLSLALGGMLTPLAAAILMPVSSLTVIGMSVAGARWYARRSVWTS</sequence>
<feature type="domain" description="HMA" evidence="14">
    <location>
        <begin position="94"/>
        <end position="160"/>
    </location>
</feature>
<feature type="transmembrane region" description="Helical" evidence="13">
    <location>
        <begin position="212"/>
        <end position="232"/>
    </location>
</feature>
<evidence type="ECO:0000256" key="7">
    <source>
        <dbReference type="ARBA" id="ARBA00022723"/>
    </source>
</evidence>
<dbReference type="Proteomes" id="UP000184233">
    <property type="component" value="Unassembled WGS sequence"/>
</dbReference>
<evidence type="ECO:0000256" key="8">
    <source>
        <dbReference type="ARBA" id="ARBA00022842"/>
    </source>
</evidence>
<comment type="caution">
    <text evidence="15">The sequence shown here is derived from an EMBL/GenBank/DDBJ whole genome shotgun (WGS) entry which is preliminary data.</text>
</comment>
<dbReference type="Gene3D" id="3.40.1110.10">
    <property type="entry name" value="Calcium-transporting ATPase, cytoplasmic domain N"/>
    <property type="match status" value="1"/>
</dbReference>
<feature type="transmembrane region" description="Helical" evidence="13">
    <location>
        <begin position="768"/>
        <end position="793"/>
    </location>
</feature>
<dbReference type="SUPFAM" id="SSF55008">
    <property type="entry name" value="HMA, heavy metal-associated domain"/>
    <property type="match status" value="1"/>
</dbReference>
<dbReference type="Pfam" id="PF12156">
    <property type="entry name" value="ATPase-cat_bd"/>
    <property type="match status" value="1"/>
</dbReference>
<accession>A0A1M3KY42</accession>
<keyword evidence="9" id="KW-1278">Translocase</keyword>
<evidence type="ECO:0000256" key="6">
    <source>
        <dbReference type="ARBA" id="ARBA00022692"/>
    </source>
</evidence>
<dbReference type="PANTHER" id="PTHR43520">
    <property type="entry name" value="ATP7, ISOFORM B"/>
    <property type="match status" value="1"/>
</dbReference>
<dbReference type="Pfam" id="PF00702">
    <property type="entry name" value="Hydrolase"/>
    <property type="match status" value="1"/>
</dbReference>
<name>A0A1M3KY42_9BACT</name>
<dbReference type="PRINTS" id="PR00119">
    <property type="entry name" value="CATATPASE"/>
</dbReference>
<evidence type="ECO:0000256" key="10">
    <source>
        <dbReference type="ARBA" id="ARBA00022989"/>
    </source>
</evidence>
<dbReference type="STRING" id="1895771.BGO89_12490"/>
<dbReference type="GO" id="GO:0005507">
    <property type="term" value="F:copper ion binding"/>
    <property type="evidence" value="ECO:0007669"/>
    <property type="project" value="TreeGrafter"/>
</dbReference>
<evidence type="ECO:0000256" key="3">
    <source>
        <dbReference type="ARBA" id="ARBA00022448"/>
    </source>
</evidence>
<feature type="transmembrane region" description="Helical" evidence="13">
    <location>
        <begin position="741"/>
        <end position="762"/>
    </location>
</feature>
<dbReference type="InterPro" id="IPR023299">
    <property type="entry name" value="ATPase_P-typ_cyto_dom_N"/>
</dbReference>
<dbReference type="InterPro" id="IPR023214">
    <property type="entry name" value="HAD_sf"/>
</dbReference>
<evidence type="ECO:0000256" key="2">
    <source>
        <dbReference type="ARBA" id="ARBA00006024"/>
    </source>
</evidence>
<feature type="transmembrane region" description="Helical" evidence="13">
    <location>
        <begin position="244"/>
        <end position="266"/>
    </location>
</feature>
<dbReference type="NCBIfam" id="TIGR01494">
    <property type="entry name" value="ATPase_P-type"/>
    <property type="match status" value="1"/>
</dbReference>
<keyword evidence="10 13" id="KW-1133">Transmembrane helix</keyword>
<dbReference type="CDD" id="cd00371">
    <property type="entry name" value="HMA"/>
    <property type="match status" value="1"/>
</dbReference>
<dbReference type="PANTHER" id="PTHR43520:SF5">
    <property type="entry name" value="CATION-TRANSPORTING P-TYPE ATPASE-RELATED"/>
    <property type="match status" value="1"/>
</dbReference>
<keyword evidence="3" id="KW-0813">Transport</keyword>
<proteinExistence type="inferred from homology"/>
<dbReference type="Gene3D" id="3.40.50.1000">
    <property type="entry name" value="HAD superfamily/HAD-like"/>
    <property type="match status" value="1"/>
</dbReference>
<gene>
    <name evidence="15" type="ORF">BGO89_12490</name>
</gene>
<dbReference type="Pfam" id="PF00122">
    <property type="entry name" value="E1-E2_ATPase"/>
    <property type="match status" value="1"/>
</dbReference>
<reference evidence="15 16" key="1">
    <citation type="submission" date="2016-09" db="EMBL/GenBank/DDBJ databases">
        <title>Genome-resolved meta-omics ties microbial dynamics to process performance in biotechnology for thiocyanate degradation.</title>
        <authorList>
            <person name="Kantor R.S."/>
            <person name="Huddy R.J."/>
            <person name="Iyer R."/>
            <person name="Thomas B.C."/>
            <person name="Brown C.T."/>
            <person name="Anantharaman K."/>
            <person name="Tringe S."/>
            <person name="Hettich R.L."/>
            <person name="Harrison S.T."/>
            <person name="Banfield J.F."/>
        </authorList>
    </citation>
    <scope>NUCLEOTIDE SEQUENCE [LARGE SCALE GENOMIC DNA]</scope>
    <source>
        <strain evidence="15">59-99</strain>
    </source>
</reference>
<evidence type="ECO:0000256" key="11">
    <source>
        <dbReference type="ARBA" id="ARBA00023065"/>
    </source>
</evidence>
<dbReference type="InterPro" id="IPR021993">
    <property type="entry name" value="ATPase-cat-bd"/>
</dbReference>
<keyword evidence="12 13" id="KW-0472">Membrane</keyword>
<evidence type="ECO:0000313" key="15">
    <source>
        <dbReference type="EMBL" id="OJX57295.1"/>
    </source>
</evidence>
<evidence type="ECO:0000313" key="16">
    <source>
        <dbReference type="Proteomes" id="UP000184233"/>
    </source>
</evidence>
<comment type="similarity">
    <text evidence="2">Belongs to the cation transport ATPase (P-type) (TC 3.A.3) family. Type IB subfamily.</text>
</comment>
<dbReference type="InterPro" id="IPR059000">
    <property type="entry name" value="ATPase_P-type_domA"/>
</dbReference>
<comment type="subcellular location">
    <subcellularLocation>
        <location evidence="1">Cell membrane</location>
        <topology evidence="1">Multi-pass membrane protein</topology>
    </subcellularLocation>
</comment>
<keyword evidence="8" id="KW-0460">Magnesium</keyword>
<evidence type="ECO:0000256" key="5">
    <source>
        <dbReference type="ARBA" id="ARBA00022553"/>
    </source>
</evidence>
<evidence type="ECO:0000256" key="9">
    <source>
        <dbReference type="ARBA" id="ARBA00022967"/>
    </source>
</evidence>
<dbReference type="PROSITE" id="PS00154">
    <property type="entry name" value="ATPASE_E1_E2"/>
    <property type="match status" value="1"/>
</dbReference>
<evidence type="ECO:0000256" key="1">
    <source>
        <dbReference type="ARBA" id="ARBA00004651"/>
    </source>
</evidence>
<dbReference type="PROSITE" id="PS50846">
    <property type="entry name" value="HMA_2"/>
    <property type="match status" value="1"/>
</dbReference>